<feature type="region of interest" description="Disordered" evidence="1">
    <location>
        <begin position="256"/>
        <end position="278"/>
    </location>
</feature>
<dbReference type="EMBL" id="JAOPHQ010003696">
    <property type="protein sequence ID" value="KAK0142395.1"/>
    <property type="molecule type" value="Genomic_DNA"/>
</dbReference>
<evidence type="ECO:0000313" key="3">
    <source>
        <dbReference type="Proteomes" id="UP001174136"/>
    </source>
</evidence>
<evidence type="ECO:0000313" key="2">
    <source>
        <dbReference type="EMBL" id="KAK0142395.1"/>
    </source>
</evidence>
<organism evidence="2 3">
    <name type="scientific">Merluccius polli</name>
    <name type="common">Benguela hake</name>
    <name type="synonym">Merluccius cadenati</name>
    <dbReference type="NCBI Taxonomy" id="89951"/>
    <lineage>
        <taxon>Eukaryota</taxon>
        <taxon>Metazoa</taxon>
        <taxon>Chordata</taxon>
        <taxon>Craniata</taxon>
        <taxon>Vertebrata</taxon>
        <taxon>Euteleostomi</taxon>
        <taxon>Actinopterygii</taxon>
        <taxon>Neopterygii</taxon>
        <taxon>Teleostei</taxon>
        <taxon>Neoteleostei</taxon>
        <taxon>Acanthomorphata</taxon>
        <taxon>Zeiogadaria</taxon>
        <taxon>Gadariae</taxon>
        <taxon>Gadiformes</taxon>
        <taxon>Gadoidei</taxon>
        <taxon>Merlucciidae</taxon>
        <taxon>Merluccius</taxon>
    </lineage>
</organism>
<reference evidence="2" key="1">
    <citation type="journal article" date="2023" name="Front. Mar. Sci.">
        <title>A new Merluccius polli reference genome to investigate the effects of global change in West African waters.</title>
        <authorList>
            <person name="Mateo J.L."/>
            <person name="Blanco-Fernandez C."/>
            <person name="Garcia-Vazquez E."/>
            <person name="Machado-Schiaffino G."/>
        </authorList>
    </citation>
    <scope>NUCLEOTIDE SEQUENCE</scope>
    <source>
        <strain evidence="2">C29</strain>
        <tissue evidence="2">Fin</tissue>
    </source>
</reference>
<sequence length="381" mass="42722">MVSKIVLRCFIHASLSSYSPDSCPGFPILPVPDDDPRFAPLDPRSPVFYPGFPTLPVPDDDPHFAPLDPCSPVSCPGFPTLPVPDDDPRFAPHSPFEYGYAKTRLLTELMKEEIKWHVWLKEGGDREKLESICSVEIGAVQQRLASQNDSDAAPVGMLSLIRVAAISSGDRGAAIPQCLRPRWTFTEPSASLDQCPLKWWSEHTAVYGHQDHQHEAKLSTIGHGMKDLTERQKEFQPYFKHNPLAFVSDQTKVLGRRRHHKDQRSRCSWGGPRSPQRRDGVVYRRAAASTVDSWAINSPPVQEKIELTSQEEGADRHRGFRVMCPSEQGPWDPGVSVINGHLRISTGCRAQKCTATLGSQHWGMKMRLEMFTYKCVHSHGD</sequence>
<name>A0AA47MLP8_MERPO</name>
<dbReference type="Proteomes" id="UP001174136">
    <property type="component" value="Unassembled WGS sequence"/>
</dbReference>
<evidence type="ECO:0000256" key="1">
    <source>
        <dbReference type="SAM" id="MobiDB-lite"/>
    </source>
</evidence>
<proteinExistence type="predicted"/>
<keyword evidence="3" id="KW-1185">Reference proteome</keyword>
<protein>
    <submittedName>
        <fullName evidence="2">Uncharacterized protein</fullName>
    </submittedName>
</protein>
<dbReference type="AlphaFoldDB" id="A0AA47MLP8"/>
<accession>A0AA47MLP8</accession>
<comment type="caution">
    <text evidence="2">The sequence shown here is derived from an EMBL/GenBank/DDBJ whole genome shotgun (WGS) entry which is preliminary data.</text>
</comment>
<gene>
    <name evidence="2" type="ORF">N1851_019839</name>
</gene>